<keyword evidence="1" id="KW-0732">Signal</keyword>
<gene>
    <name evidence="2" type="ORF">CIRG_10171</name>
</gene>
<dbReference type="EMBL" id="DS028102">
    <property type="protein sequence ID" value="KMP02348.1"/>
    <property type="molecule type" value="Genomic_DNA"/>
</dbReference>
<protein>
    <recommendedName>
        <fullName evidence="4">Secreted protein</fullName>
    </recommendedName>
</protein>
<dbReference type="AlphaFoldDB" id="A0A0J6Y6Q4"/>
<organism evidence="2 3">
    <name type="scientific">Coccidioides immitis RMSCC 2394</name>
    <dbReference type="NCBI Taxonomy" id="404692"/>
    <lineage>
        <taxon>Eukaryota</taxon>
        <taxon>Fungi</taxon>
        <taxon>Dikarya</taxon>
        <taxon>Ascomycota</taxon>
        <taxon>Pezizomycotina</taxon>
        <taxon>Eurotiomycetes</taxon>
        <taxon>Eurotiomycetidae</taxon>
        <taxon>Onygenales</taxon>
        <taxon>Onygenaceae</taxon>
        <taxon>Coccidioides</taxon>
    </lineage>
</organism>
<feature type="chain" id="PRO_5005284835" description="Secreted protein" evidence="1">
    <location>
        <begin position="20"/>
        <end position="69"/>
    </location>
</feature>
<feature type="signal peptide" evidence="1">
    <location>
        <begin position="1"/>
        <end position="19"/>
    </location>
</feature>
<proteinExistence type="predicted"/>
<evidence type="ECO:0008006" key="4">
    <source>
        <dbReference type="Google" id="ProtNLM"/>
    </source>
</evidence>
<evidence type="ECO:0000256" key="1">
    <source>
        <dbReference type="SAM" id="SignalP"/>
    </source>
</evidence>
<sequence length="69" mass="7392">MPCHHSLLVLLAVVCVGLATSFAICTKSMTMQASLEVLSHGYIKCQVIRKSGSLPGMTFRVAAVEIRDA</sequence>
<reference evidence="3" key="1">
    <citation type="journal article" date="2010" name="Genome Res.">
        <title>Population genomic sequencing of Coccidioides fungi reveals recent hybridization and transposon control.</title>
        <authorList>
            <person name="Neafsey D.E."/>
            <person name="Barker B.M."/>
            <person name="Sharpton T.J."/>
            <person name="Stajich J.E."/>
            <person name="Park D.J."/>
            <person name="Whiston E."/>
            <person name="Hung C.-Y."/>
            <person name="McMahan C."/>
            <person name="White J."/>
            <person name="Sykes S."/>
            <person name="Heiman D."/>
            <person name="Young S."/>
            <person name="Zeng Q."/>
            <person name="Abouelleil A."/>
            <person name="Aftuck L."/>
            <person name="Bessette D."/>
            <person name="Brown A."/>
            <person name="FitzGerald M."/>
            <person name="Lui A."/>
            <person name="Macdonald J.P."/>
            <person name="Priest M."/>
            <person name="Orbach M.J."/>
            <person name="Galgiani J.N."/>
            <person name="Kirkland T.N."/>
            <person name="Cole G.T."/>
            <person name="Birren B.W."/>
            <person name="Henn M.R."/>
            <person name="Taylor J.W."/>
            <person name="Rounsley S.D."/>
        </authorList>
    </citation>
    <scope>NUCLEOTIDE SEQUENCE [LARGE SCALE GENOMIC DNA]</scope>
    <source>
        <strain evidence="3">RMSCC 2394</strain>
    </source>
</reference>
<accession>A0A0J6Y6Q4</accession>
<evidence type="ECO:0000313" key="3">
    <source>
        <dbReference type="Proteomes" id="UP000054565"/>
    </source>
</evidence>
<name>A0A0J6Y6Q4_COCIT</name>
<dbReference type="Proteomes" id="UP000054565">
    <property type="component" value="Unassembled WGS sequence"/>
</dbReference>
<evidence type="ECO:0000313" key="2">
    <source>
        <dbReference type="EMBL" id="KMP02348.1"/>
    </source>
</evidence>